<evidence type="ECO:0000256" key="1">
    <source>
        <dbReference type="SAM" id="MobiDB-lite"/>
    </source>
</evidence>
<feature type="region of interest" description="Disordered" evidence="1">
    <location>
        <begin position="1"/>
        <end position="34"/>
    </location>
</feature>
<proteinExistence type="predicted"/>
<comment type="caution">
    <text evidence="2">The sequence shown here is derived from an EMBL/GenBank/DDBJ whole genome shotgun (WGS) entry which is preliminary data.</text>
</comment>
<protein>
    <submittedName>
        <fullName evidence="2">Uncharacterized protein</fullName>
    </submittedName>
</protein>
<name>A0A7W9L8Y1_9ACTN</name>
<organism evidence="2 3">
    <name type="scientific">Nonomuraea jabiensis</name>
    <dbReference type="NCBI Taxonomy" id="882448"/>
    <lineage>
        <taxon>Bacteria</taxon>
        <taxon>Bacillati</taxon>
        <taxon>Actinomycetota</taxon>
        <taxon>Actinomycetes</taxon>
        <taxon>Streptosporangiales</taxon>
        <taxon>Streptosporangiaceae</taxon>
        <taxon>Nonomuraea</taxon>
    </lineage>
</organism>
<keyword evidence="3" id="KW-1185">Reference proteome</keyword>
<dbReference type="EMBL" id="JACHMB010000001">
    <property type="protein sequence ID" value="MBB5774943.1"/>
    <property type="molecule type" value="Genomic_DNA"/>
</dbReference>
<feature type="compositionally biased region" description="Low complexity" evidence="1">
    <location>
        <begin position="24"/>
        <end position="34"/>
    </location>
</feature>
<evidence type="ECO:0000313" key="3">
    <source>
        <dbReference type="Proteomes" id="UP000579153"/>
    </source>
</evidence>
<dbReference type="Proteomes" id="UP000579153">
    <property type="component" value="Unassembled WGS sequence"/>
</dbReference>
<sequence length="59" mass="5441">MEADGVCQPGPAAGCGGSGRVRGVRAGAPAAGPDDPGCVRLAVAALGRPARASAGRGAA</sequence>
<gene>
    <name evidence="2" type="ORF">HD596_001699</name>
</gene>
<reference evidence="2 3" key="1">
    <citation type="submission" date="2020-08" db="EMBL/GenBank/DDBJ databases">
        <title>Sequencing the genomes of 1000 actinobacteria strains.</title>
        <authorList>
            <person name="Klenk H.-P."/>
        </authorList>
    </citation>
    <scope>NUCLEOTIDE SEQUENCE [LARGE SCALE GENOMIC DNA]</scope>
    <source>
        <strain evidence="2 3">DSM 45507</strain>
    </source>
</reference>
<accession>A0A7W9L8Y1</accession>
<dbReference type="AlphaFoldDB" id="A0A7W9L8Y1"/>
<evidence type="ECO:0000313" key="2">
    <source>
        <dbReference type="EMBL" id="MBB5774943.1"/>
    </source>
</evidence>